<organism evidence="2 3">
    <name type="scientific">Cladophialophora chaetospira</name>
    <dbReference type="NCBI Taxonomy" id="386627"/>
    <lineage>
        <taxon>Eukaryota</taxon>
        <taxon>Fungi</taxon>
        <taxon>Dikarya</taxon>
        <taxon>Ascomycota</taxon>
        <taxon>Pezizomycotina</taxon>
        <taxon>Eurotiomycetes</taxon>
        <taxon>Chaetothyriomycetidae</taxon>
        <taxon>Chaetothyriales</taxon>
        <taxon>Herpotrichiellaceae</taxon>
        <taxon>Cladophialophora</taxon>
    </lineage>
</organism>
<sequence>MHKLLFLYFIATSSILTSANAIDVDLSKNNGESILVKRQNYTCSSAGLEEICQNDTAECISDMCASCSGYVLIAQCCALSTYSLMMQCLLNLYNNPVDLTATVAPSSTKSADSSTITQSPNLTNSSLGGLGACVSLDAALLACEDQTPGFSTEPFTAKASCLCYSGGTFQPDLYDGMYSTCLAYLSTAEPSDYSSLTAGHKIHWLLDTNPIYDSPEPNYGIFVSVGGFNCHTIGDWQ</sequence>
<evidence type="ECO:0000313" key="3">
    <source>
        <dbReference type="Proteomes" id="UP001172673"/>
    </source>
</evidence>
<keyword evidence="1" id="KW-0732">Signal</keyword>
<dbReference type="AlphaFoldDB" id="A0AA38X6N7"/>
<keyword evidence="3" id="KW-1185">Reference proteome</keyword>
<feature type="signal peptide" evidence="1">
    <location>
        <begin position="1"/>
        <end position="21"/>
    </location>
</feature>
<evidence type="ECO:0000256" key="1">
    <source>
        <dbReference type="SAM" id="SignalP"/>
    </source>
</evidence>
<dbReference type="Proteomes" id="UP001172673">
    <property type="component" value="Unassembled WGS sequence"/>
</dbReference>
<reference evidence="2" key="1">
    <citation type="submission" date="2022-10" db="EMBL/GenBank/DDBJ databases">
        <title>Culturing micro-colonial fungi from biological soil crusts in the Mojave desert and describing Neophaeococcomyces mojavensis, and introducing the new genera and species Taxawa tesnikishii.</title>
        <authorList>
            <person name="Kurbessoian T."/>
            <person name="Stajich J.E."/>
        </authorList>
    </citation>
    <scope>NUCLEOTIDE SEQUENCE</scope>
    <source>
        <strain evidence="2">TK_41</strain>
    </source>
</reference>
<accession>A0AA38X6N7</accession>
<feature type="chain" id="PRO_5041255147" evidence="1">
    <location>
        <begin position="22"/>
        <end position="237"/>
    </location>
</feature>
<dbReference type="EMBL" id="JAPDRK010000011">
    <property type="protein sequence ID" value="KAJ9607835.1"/>
    <property type="molecule type" value="Genomic_DNA"/>
</dbReference>
<evidence type="ECO:0000313" key="2">
    <source>
        <dbReference type="EMBL" id="KAJ9607835.1"/>
    </source>
</evidence>
<comment type="caution">
    <text evidence="2">The sequence shown here is derived from an EMBL/GenBank/DDBJ whole genome shotgun (WGS) entry which is preliminary data.</text>
</comment>
<protein>
    <submittedName>
        <fullName evidence="2">Uncharacterized protein</fullName>
    </submittedName>
</protein>
<gene>
    <name evidence="2" type="ORF">H2200_007914</name>
</gene>
<proteinExistence type="predicted"/>
<name>A0AA38X6N7_9EURO</name>